<name>A0A4Y3NKR3_PAEAU</name>
<dbReference type="Gene3D" id="3.10.180.10">
    <property type="entry name" value="2,3-Dihydroxybiphenyl 1,2-Dioxygenase, domain 1"/>
    <property type="match status" value="1"/>
</dbReference>
<gene>
    <name evidence="2" type="ORF">AAU01_20540</name>
</gene>
<organism evidence="2 3">
    <name type="scientific">Paenarthrobacter aurescens</name>
    <name type="common">Arthrobacter aurescens</name>
    <dbReference type="NCBI Taxonomy" id="43663"/>
    <lineage>
        <taxon>Bacteria</taxon>
        <taxon>Bacillati</taxon>
        <taxon>Actinomycetota</taxon>
        <taxon>Actinomycetes</taxon>
        <taxon>Micrococcales</taxon>
        <taxon>Micrococcaceae</taxon>
        <taxon>Paenarthrobacter</taxon>
    </lineage>
</organism>
<evidence type="ECO:0000259" key="1">
    <source>
        <dbReference type="Pfam" id="PF06983"/>
    </source>
</evidence>
<dbReference type="EMBL" id="BJMD01000011">
    <property type="protein sequence ID" value="GEB19299.1"/>
    <property type="molecule type" value="Genomic_DNA"/>
</dbReference>
<dbReference type="PANTHER" id="PTHR33990:SF2">
    <property type="entry name" value="PHNB-LIKE DOMAIN-CONTAINING PROTEIN"/>
    <property type="match status" value="1"/>
</dbReference>
<dbReference type="Proteomes" id="UP000317715">
    <property type="component" value="Unassembled WGS sequence"/>
</dbReference>
<dbReference type="SUPFAM" id="SSF54593">
    <property type="entry name" value="Glyoxalase/Bleomycin resistance protein/Dihydroxybiphenyl dioxygenase"/>
    <property type="match status" value="1"/>
</dbReference>
<keyword evidence="3" id="KW-1185">Reference proteome</keyword>
<dbReference type="CDD" id="cd06588">
    <property type="entry name" value="PhnB_like"/>
    <property type="match status" value="1"/>
</dbReference>
<feature type="domain" description="PhnB-like" evidence="1">
    <location>
        <begin position="7"/>
        <end position="115"/>
    </location>
</feature>
<protein>
    <submittedName>
        <fullName evidence="2">VOC family protein</fullName>
    </submittedName>
</protein>
<evidence type="ECO:0000313" key="2">
    <source>
        <dbReference type="EMBL" id="GEB19299.1"/>
    </source>
</evidence>
<dbReference type="AlphaFoldDB" id="A0A4Y3NKR3"/>
<comment type="caution">
    <text evidence="2">The sequence shown here is derived from an EMBL/GenBank/DDBJ whole genome shotgun (WGS) entry which is preliminary data.</text>
</comment>
<dbReference type="PIRSF" id="PIRSF021700">
    <property type="entry name" value="3_dmu_93_MTrfase"/>
    <property type="match status" value="1"/>
</dbReference>
<reference evidence="2 3" key="1">
    <citation type="submission" date="2019-06" db="EMBL/GenBank/DDBJ databases">
        <title>Whole genome shotgun sequence of Paenarthrobacter aurescens NBRC 12136.</title>
        <authorList>
            <person name="Hosoyama A."/>
            <person name="Uohara A."/>
            <person name="Ohji S."/>
            <person name="Ichikawa N."/>
        </authorList>
    </citation>
    <scope>NUCLEOTIDE SEQUENCE [LARGE SCALE GENOMIC DNA]</scope>
    <source>
        <strain evidence="2 3">NBRC 12136</strain>
    </source>
</reference>
<accession>A0A4Y3NKR3</accession>
<dbReference type="InterPro" id="IPR028973">
    <property type="entry name" value="PhnB-like"/>
</dbReference>
<sequence>MEERPMQKISTCLWFDGQAAEAAELYTSIFDNSVMGPLVAGPDGNAMTVQFEIEGREFMGLNGRPGFAFNEAVSLVVSCDSQEEVDRYWEALLVGGQESQCGWLKERYGLSWQIVPTAMSGLLGGPDREGSQRAMEAMLTMRKLDINVLQRAYDGH</sequence>
<dbReference type="Pfam" id="PF06983">
    <property type="entry name" value="3-dmu-9_3-mt"/>
    <property type="match status" value="1"/>
</dbReference>
<dbReference type="InterPro" id="IPR009725">
    <property type="entry name" value="3_dmu_93_MTrfase"/>
</dbReference>
<dbReference type="PANTHER" id="PTHR33990">
    <property type="entry name" value="PROTEIN YJDN-RELATED"/>
    <property type="match status" value="1"/>
</dbReference>
<dbReference type="InterPro" id="IPR029068">
    <property type="entry name" value="Glyas_Bleomycin-R_OHBP_Dase"/>
</dbReference>
<evidence type="ECO:0000313" key="3">
    <source>
        <dbReference type="Proteomes" id="UP000317715"/>
    </source>
</evidence>
<proteinExistence type="predicted"/>